<reference evidence="2" key="1">
    <citation type="submission" date="2023-02" db="EMBL/GenBank/DDBJ databases">
        <title>Description of Roseinatronobacter alkalisoli sp. nov., an alkaliphilic bacerium isolated from soda soil.</title>
        <authorList>
            <person name="Wei W."/>
        </authorList>
    </citation>
    <scope>NUCLEOTIDE SEQUENCE</scope>
    <source>
        <strain evidence="2">HJB301</strain>
    </source>
</reference>
<comment type="caution">
    <text evidence="2">The sequence shown here is derived from an EMBL/GenBank/DDBJ whole genome shotgun (WGS) entry which is preliminary data.</text>
</comment>
<evidence type="ECO:0000313" key="2">
    <source>
        <dbReference type="EMBL" id="MDD7970186.1"/>
    </source>
</evidence>
<feature type="region of interest" description="Disordered" evidence="1">
    <location>
        <begin position="42"/>
        <end position="66"/>
    </location>
</feature>
<accession>A0ABT5T715</accession>
<sequence>MKLHPVSQFFSQQIVANNWLMHPRTKKQQFFALAPKNSETTLSGIPNPAIAATGQAPTGGSGTMTG</sequence>
<evidence type="ECO:0000313" key="3">
    <source>
        <dbReference type="Proteomes" id="UP001431784"/>
    </source>
</evidence>
<protein>
    <submittedName>
        <fullName evidence="2">Uncharacterized protein</fullName>
    </submittedName>
</protein>
<dbReference type="EMBL" id="JAQZSM010000002">
    <property type="protein sequence ID" value="MDD7970186.1"/>
    <property type="molecule type" value="Genomic_DNA"/>
</dbReference>
<feature type="compositionally biased region" description="Gly residues" evidence="1">
    <location>
        <begin position="57"/>
        <end position="66"/>
    </location>
</feature>
<dbReference type="Proteomes" id="UP001431784">
    <property type="component" value="Unassembled WGS sequence"/>
</dbReference>
<gene>
    <name evidence="2" type="ORF">PUT78_03655</name>
</gene>
<name>A0ABT5T715_9RHOB</name>
<organism evidence="2 3">
    <name type="scientific">Roseinatronobacter alkalisoli</name>
    <dbReference type="NCBI Taxonomy" id="3028235"/>
    <lineage>
        <taxon>Bacteria</taxon>
        <taxon>Pseudomonadati</taxon>
        <taxon>Pseudomonadota</taxon>
        <taxon>Alphaproteobacteria</taxon>
        <taxon>Rhodobacterales</taxon>
        <taxon>Paracoccaceae</taxon>
        <taxon>Roseinatronobacter</taxon>
    </lineage>
</organism>
<proteinExistence type="predicted"/>
<keyword evidence="3" id="KW-1185">Reference proteome</keyword>
<evidence type="ECO:0000256" key="1">
    <source>
        <dbReference type="SAM" id="MobiDB-lite"/>
    </source>
</evidence>